<feature type="region of interest" description="Disordered" evidence="1">
    <location>
        <begin position="23"/>
        <end position="56"/>
    </location>
</feature>
<accession>A0ABV8GNW6</accession>
<evidence type="ECO:0000313" key="2">
    <source>
        <dbReference type="EMBL" id="MFC4014644.1"/>
    </source>
</evidence>
<organism evidence="2 3">
    <name type="scientific">Nonomuraea purpurea</name>
    <dbReference type="NCBI Taxonomy" id="1849276"/>
    <lineage>
        <taxon>Bacteria</taxon>
        <taxon>Bacillati</taxon>
        <taxon>Actinomycetota</taxon>
        <taxon>Actinomycetes</taxon>
        <taxon>Streptosporangiales</taxon>
        <taxon>Streptosporangiaceae</taxon>
        <taxon>Nonomuraea</taxon>
    </lineage>
</organism>
<dbReference type="Proteomes" id="UP001595851">
    <property type="component" value="Unassembled WGS sequence"/>
</dbReference>
<protein>
    <submittedName>
        <fullName evidence="2">Uncharacterized protein</fullName>
    </submittedName>
</protein>
<gene>
    <name evidence="2" type="ORF">ACFOY2_45990</name>
</gene>
<sequence>MLVDVARPERLARHCTSCGYHWDEAPLDAPPTSPDADAPRGPGRRRGPLLMAIPDPPSYAEATATARVWLEELADSFAQGVPAAPAPPHVREIWVHLDPPPDAVAVPSPESPTVPVRVPQRLIFEATLDDGRKVSVVRHAPDEQMGRNR</sequence>
<keyword evidence="3" id="KW-1185">Reference proteome</keyword>
<evidence type="ECO:0000256" key="1">
    <source>
        <dbReference type="SAM" id="MobiDB-lite"/>
    </source>
</evidence>
<comment type="caution">
    <text evidence="2">The sequence shown here is derived from an EMBL/GenBank/DDBJ whole genome shotgun (WGS) entry which is preliminary data.</text>
</comment>
<dbReference type="EMBL" id="JBHSBI010000036">
    <property type="protein sequence ID" value="MFC4014644.1"/>
    <property type="molecule type" value="Genomic_DNA"/>
</dbReference>
<reference evidence="3" key="1">
    <citation type="journal article" date="2019" name="Int. J. Syst. Evol. Microbiol.">
        <title>The Global Catalogue of Microorganisms (GCM) 10K type strain sequencing project: providing services to taxonomists for standard genome sequencing and annotation.</title>
        <authorList>
            <consortium name="The Broad Institute Genomics Platform"/>
            <consortium name="The Broad Institute Genome Sequencing Center for Infectious Disease"/>
            <person name="Wu L."/>
            <person name="Ma J."/>
        </authorList>
    </citation>
    <scope>NUCLEOTIDE SEQUENCE [LARGE SCALE GENOMIC DNA]</scope>
    <source>
        <strain evidence="3">TBRC 1276</strain>
    </source>
</reference>
<evidence type="ECO:0000313" key="3">
    <source>
        <dbReference type="Proteomes" id="UP001595851"/>
    </source>
</evidence>
<proteinExistence type="predicted"/>
<name>A0ABV8GNW6_9ACTN</name>
<dbReference type="RefSeq" id="WP_379534479.1">
    <property type="nucleotide sequence ID" value="NZ_JBHSBI010000036.1"/>
</dbReference>